<dbReference type="Proteomes" id="UP001596337">
    <property type="component" value="Unassembled WGS sequence"/>
</dbReference>
<evidence type="ECO:0000259" key="5">
    <source>
        <dbReference type="Pfam" id="PF00296"/>
    </source>
</evidence>
<keyword evidence="7" id="KW-1185">Reference proteome</keyword>
<protein>
    <submittedName>
        <fullName evidence="6">LLM class flavin-dependent oxidoreductase</fullName>
        <ecNumber evidence="6">1.-.-.-</ecNumber>
    </submittedName>
</protein>
<comment type="caution">
    <text evidence="6">The sequence shown here is derived from an EMBL/GenBank/DDBJ whole genome shotgun (WGS) entry which is preliminary data.</text>
</comment>
<keyword evidence="2" id="KW-0288">FMN</keyword>
<dbReference type="EC" id="1.-.-.-" evidence="6"/>
<dbReference type="SUPFAM" id="SSF51679">
    <property type="entry name" value="Bacterial luciferase-like"/>
    <property type="match status" value="1"/>
</dbReference>
<evidence type="ECO:0000313" key="6">
    <source>
        <dbReference type="EMBL" id="MFC6867041.1"/>
    </source>
</evidence>
<accession>A0ABW2BVF6</accession>
<name>A0ABW2BVF6_9PSEU</name>
<dbReference type="GO" id="GO:0016491">
    <property type="term" value="F:oxidoreductase activity"/>
    <property type="evidence" value="ECO:0007669"/>
    <property type="project" value="UniProtKB-KW"/>
</dbReference>
<dbReference type="InterPro" id="IPR050172">
    <property type="entry name" value="SsuD_RutA_monooxygenase"/>
</dbReference>
<dbReference type="Pfam" id="PF00296">
    <property type="entry name" value="Bac_luciferase"/>
    <property type="match status" value="1"/>
</dbReference>
<proteinExistence type="predicted"/>
<sequence length="307" mass="32630">MLTVGVNVHENILSFGHEERSALLQRVSAGGLDHVCVADHVSFHGGAGFDGMVAAAAALAGADKLSVLIGIYQLALRHPMTVARQLSSLAQIGPGRIVFGVGAGGDDRSEVSNCGVDPATRGRRLNESLGILNALFTGNVVDHDGEFFRLDRAQILPEPTPRIPIVIGGSSPAAVRRTAASGDGWLAIFCSARRFTATVTDIKAEADRIGRDAPDWYGLNVWCGLDDDPGAARAVLADRMESLYRLPFEKFSRLAPAGTPDDVANFLLPYVEAGCRHFTLVAAATSWQRGIDHAAEVKSRLVKLSHG</sequence>
<evidence type="ECO:0000256" key="3">
    <source>
        <dbReference type="ARBA" id="ARBA00023002"/>
    </source>
</evidence>
<gene>
    <name evidence="6" type="ORF">ACFQGD_07770</name>
</gene>
<evidence type="ECO:0000256" key="2">
    <source>
        <dbReference type="ARBA" id="ARBA00022643"/>
    </source>
</evidence>
<evidence type="ECO:0000313" key="7">
    <source>
        <dbReference type="Proteomes" id="UP001596337"/>
    </source>
</evidence>
<feature type="domain" description="Luciferase-like" evidence="5">
    <location>
        <begin position="22"/>
        <end position="237"/>
    </location>
</feature>
<dbReference type="EMBL" id="JBHSXX010000001">
    <property type="protein sequence ID" value="MFC6867041.1"/>
    <property type="molecule type" value="Genomic_DNA"/>
</dbReference>
<keyword evidence="4" id="KW-0503">Monooxygenase</keyword>
<keyword evidence="3 6" id="KW-0560">Oxidoreductase</keyword>
<dbReference type="InterPro" id="IPR011251">
    <property type="entry name" value="Luciferase-like_dom"/>
</dbReference>
<reference evidence="7" key="1">
    <citation type="journal article" date="2019" name="Int. J. Syst. Evol. Microbiol.">
        <title>The Global Catalogue of Microorganisms (GCM) 10K type strain sequencing project: providing services to taxonomists for standard genome sequencing and annotation.</title>
        <authorList>
            <consortium name="The Broad Institute Genomics Platform"/>
            <consortium name="The Broad Institute Genome Sequencing Center for Infectious Disease"/>
            <person name="Wu L."/>
            <person name="Ma J."/>
        </authorList>
    </citation>
    <scope>NUCLEOTIDE SEQUENCE [LARGE SCALE GENOMIC DNA]</scope>
    <source>
        <strain evidence="7">KCTC 32255</strain>
    </source>
</reference>
<evidence type="ECO:0000256" key="4">
    <source>
        <dbReference type="ARBA" id="ARBA00023033"/>
    </source>
</evidence>
<dbReference type="RefSeq" id="WP_345401426.1">
    <property type="nucleotide sequence ID" value="NZ_BAABLA010000105.1"/>
</dbReference>
<evidence type="ECO:0000256" key="1">
    <source>
        <dbReference type="ARBA" id="ARBA00022630"/>
    </source>
</evidence>
<dbReference type="Gene3D" id="3.20.20.30">
    <property type="entry name" value="Luciferase-like domain"/>
    <property type="match status" value="1"/>
</dbReference>
<dbReference type="PANTHER" id="PTHR42847:SF4">
    <property type="entry name" value="ALKANESULFONATE MONOOXYGENASE-RELATED"/>
    <property type="match status" value="1"/>
</dbReference>
<dbReference type="PANTHER" id="PTHR42847">
    <property type="entry name" value="ALKANESULFONATE MONOOXYGENASE"/>
    <property type="match status" value="1"/>
</dbReference>
<organism evidence="6 7">
    <name type="scientific">Haloechinothrix salitolerans</name>
    <dbReference type="NCBI Taxonomy" id="926830"/>
    <lineage>
        <taxon>Bacteria</taxon>
        <taxon>Bacillati</taxon>
        <taxon>Actinomycetota</taxon>
        <taxon>Actinomycetes</taxon>
        <taxon>Pseudonocardiales</taxon>
        <taxon>Pseudonocardiaceae</taxon>
        <taxon>Haloechinothrix</taxon>
    </lineage>
</organism>
<dbReference type="InterPro" id="IPR036661">
    <property type="entry name" value="Luciferase-like_sf"/>
</dbReference>
<keyword evidence="1" id="KW-0285">Flavoprotein</keyword>